<dbReference type="EMBL" id="CP031264">
    <property type="protein sequence ID" value="AXI80226.1"/>
    <property type="molecule type" value="Genomic_DNA"/>
</dbReference>
<keyword evidence="1 6" id="KW-0285">Flavoprotein</keyword>
<evidence type="ECO:0000313" key="8">
    <source>
        <dbReference type="EMBL" id="AXI80226.1"/>
    </source>
</evidence>
<evidence type="ECO:0000256" key="1">
    <source>
        <dbReference type="ARBA" id="ARBA00022630"/>
    </source>
</evidence>
<dbReference type="SUPFAM" id="SSF51679">
    <property type="entry name" value="Bacterial luciferase-like"/>
    <property type="match status" value="1"/>
</dbReference>
<feature type="binding site" evidence="6">
    <location>
        <position position="153"/>
    </location>
    <ligand>
        <name>FMN</name>
        <dbReference type="ChEBI" id="CHEBI:58210"/>
    </ligand>
</feature>
<evidence type="ECO:0000256" key="5">
    <source>
        <dbReference type="ARBA" id="ARBA00033748"/>
    </source>
</evidence>
<dbReference type="InterPro" id="IPR036661">
    <property type="entry name" value="Luciferase-like_sf"/>
</dbReference>
<dbReference type="KEGG" id="stri:C7M71_025340"/>
<name>A0A345T2M1_9ACTN</name>
<sequence>MSTGRELHLNLHMVGGAMGVHPAAWREPGSDPHGFAKVETWVEAARLAERGRMDAVFLSDTPGVFGDIDYSPHGAYYLEPTLILTAVAAATERIGLIATASTTSNEPYNIARRFKSLDVLSGGRAGWNAVTTYIPQVAANFGGSGLPPRTDRYARAEEFVDIVKGLWRSWEPDALVADVQTGRFTDPRRLRPIDHRGQHFSVRGPLPLPPSAQGHPLVVQAGASEPGRELAGRTADVVFSGAKTPEVALAYAADIRARAERHGRDPRAINILPGLMTTIADSRREALRRLERLDELAGHAPWRGAHIEAVGTPEHVADVAEEWFASGAADGFTLMPDVFADGLRAFVELVVPILQKRGVYRSDYRGSTLRDHFGVPHPYPAAAGV</sequence>
<dbReference type="PANTHER" id="PTHR30011:SF16">
    <property type="entry name" value="C2H2 FINGER DOMAIN TRANSCRIPTION FACTOR (EUROFUNG)-RELATED"/>
    <property type="match status" value="1"/>
</dbReference>
<feature type="binding site" evidence="6">
    <location>
        <position position="60"/>
    </location>
    <ligand>
        <name>FMN</name>
        <dbReference type="ChEBI" id="CHEBI:58210"/>
    </ligand>
</feature>
<dbReference type="Gene3D" id="3.20.20.30">
    <property type="entry name" value="Luciferase-like domain"/>
    <property type="match status" value="1"/>
</dbReference>
<dbReference type="Pfam" id="PF00296">
    <property type="entry name" value="Bac_luciferase"/>
    <property type="match status" value="1"/>
</dbReference>
<evidence type="ECO:0000256" key="3">
    <source>
        <dbReference type="ARBA" id="ARBA00023002"/>
    </source>
</evidence>
<proteinExistence type="inferred from homology"/>
<dbReference type="AlphaFoldDB" id="A0A345T2M1"/>
<protein>
    <submittedName>
        <fullName evidence="8">LLM class flavin-dependent oxidoreductase</fullName>
    </submittedName>
</protein>
<evidence type="ECO:0000259" key="7">
    <source>
        <dbReference type="Pfam" id="PF00296"/>
    </source>
</evidence>
<dbReference type="GO" id="GO:0016705">
    <property type="term" value="F:oxidoreductase activity, acting on paired donors, with incorporation or reduction of molecular oxygen"/>
    <property type="evidence" value="ECO:0007669"/>
    <property type="project" value="InterPro"/>
</dbReference>
<feature type="binding site" evidence="6">
    <location>
        <position position="224"/>
    </location>
    <ligand>
        <name>FMN</name>
        <dbReference type="ChEBI" id="CHEBI:58210"/>
    </ligand>
</feature>
<organism evidence="8 9">
    <name type="scientific">Peterkaempfera bronchialis</name>
    <dbReference type="NCBI Taxonomy" id="2126346"/>
    <lineage>
        <taxon>Bacteria</taxon>
        <taxon>Bacillati</taxon>
        <taxon>Actinomycetota</taxon>
        <taxon>Actinomycetes</taxon>
        <taxon>Kitasatosporales</taxon>
        <taxon>Streptomycetaceae</taxon>
        <taxon>Peterkaempfera</taxon>
    </lineage>
</organism>
<dbReference type="InterPro" id="IPR051260">
    <property type="entry name" value="Diverse_substr_monoxygenases"/>
</dbReference>
<dbReference type="NCBIfam" id="TIGR03860">
    <property type="entry name" value="FMN_nitrolo"/>
    <property type="match status" value="1"/>
</dbReference>
<feature type="domain" description="Luciferase-like" evidence="7">
    <location>
        <begin position="36"/>
        <end position="311"/>
    </location>
</feature>
<gene>
    <name evidence="8" type="ORF">C7M71_025340</name>
</gene>
<dbReference type="Proteomes" id="UP000249340">
    <property type="component" value="Chromosome"/>
</dbReference>
<dbReference type="PIRSF" id="PIRSF000337">
    <property type="entry name" value="NTA_MOA"/>
    <property type="match status" value="1"/>
</dbReference>
<dbReference type="InterPro" id="IPR016215">
    <property type="entry name" value="NTA_MOA"/>
</dbReference>
<evidence type="ECO:0000256" key="4">
    <source>
        <dbReference type="ARBA" id="ARBA00023033"/>
    </source>
</evidence>
<dbReference type="OrthoDB" id="3265338at2"/>
<keyword evidence="2 6" id="KW-0288">FMN</keyword>
<evidence type="ECO:0000256" key="6">
    <source>
        <dbReference type="PIRSR" id="PIRSR000337-1"/>
    </source>
</evidence>
<dbReference type="RefSeq" id="WP_111490408.1">
    <property type="nucleotide sequence ID" value="NZ_CP031264.1"/>
</dbReference>
<accession>A0A345T2M1</accession>
<keyword evidence="3" id="KW-0560">Oxidoreductase</keyword>
<feature type="binding site" evidence="6">
    <location>
        <position position="99"/>
    </location>
    <ligand>
        <name>FMN</name>
        <dbReference type="ChEBI" id="CHEBI:58210"/>
    </ligand>
</feature>
<dbReference type="PANTHER" id="PTHR30011">
    <property type="entry name" value="ALKANESULFONATE MONOOXYGENASE-RELATED"/>
    <property type="match status" value="1"/>
</dbReference>
<dbReference type="GO" id="GO:0004497">
    <property type="term" value="F:monooxygenase activity"/>
    <property type="evidence" value="ECO:0007669"/>
    <property type="project" value="UniProtKB-KW"/>
</dbReference>
<keyword evidence="9" id="KW-1185">Reference proteome</keyword>
<comment type="similarity">
    <text evidence="5">Belongs to the NtaA/SnaA/DszA monooxygenase family.</text>
</comment>
<dbReference type="CDD" id="cd01095">
    <property type="entry name" value="Nitrilotriacetate_monoxgenase"/>
    <property type="match status" value="1"/>
</dbReference>
<dbReference type="InterPro" id="IPR011251">
    <property type="entry name" value="Luciferase-like_dom"/>
</dbReference>
<reference evidence="9" key="1">
    <citation type="submission" date="2018-07" db="EMBL/GenBank/DDBJ databases">
        <title>Streptacidiphilus bronchialis DSM 106435 chromosome.</title>
        <authorList>
            <person name="Batra D."/>
            <person name="Gulvik C.A."/>
        </authorList>
    </citation>
    <scope>NUCLEOTIDE SEQUENCE [LARGE SCALE GENOMIC DNA]</scope>
    <source>
        <strain evidence="9">DSM 106435</strain>
    </source>
</reference>
<keyword evidence="4" id="KW-0503">Monooxygenase</keyword>
<evidence type="ECO:0000256" key="2">
    <source>
        <dbReference type="ARBA" id="ARBA00022643"/>
    </source>
</evidence>
<evidence type="ECO:0000313" key="9">
    <source>
        <dbReference type="Proteomes" id="UP000249340"/>
    </source>
</evidence>